<dbReference type="RefSeq" id="WP_379273973.1">
    <property type="nucleotide sequence ID" value="NZ_JBHUMY010000013.1"/>
</dbReference>
<dbReference type="EMBL" id="JBHUMY010000013">
    <property type="protein sequence ID" value="MFD2661301.1"/>
    <property type="molecule type" value="Genomic_DNA"/>
</dbReference>
<keyword evidence="2" id="KW-1185">Reference proteome</keyword>
<evidence type="ECO:0008006" key="3">
    <source>
        <dbReference type="Google" id="ProtNLM"/>
    </source>
</evidence>
<sequence>MINSLDYAYNQTINSLVKSYYDQDIPADQLFTLDANPYGSPDDLYTPDTTLAQVLDTKIDRIKYSSVSEAIVRTSQISTTPAVRRNRELELHFRKEGDMWKINKVNSIHFQNTLLDDVDEKAAALIQNSPDEVEKLLSDLRANYDAGPPPPKMTY</sequence>
<organism evidence="1 2">
    <name type="scientific">Paenibacillus thailandensis</name>
    <dbReference type="NCBI Taxonomy" id="393250"/>
    <lineage>
        <taxon>Bacteria</taxon>
        <taxon>Bacillati</taxon>
        <taxon>Bacillota</taxon>
        <taxon>Bacilli</taxon>
        <taxon>Bacillales</taxon>
        <taxon>Paenibacillaceae</taxon>
        <taxon>Paenibacillus</taxon>
    </lineage>
</organism>
<evidence type="ECO:0000313" key="1">
    <source>
        <dbReference type="EMBL" id="MFD2661301.1"/>
    </source>
</evidence>
<comment type="caution">
    <text evidence="1">The sequence shown here is derived from an EMBL/GenBank/DDBJ whole genome shotgun (WGS) entry which is preliminary data.</text>
</comment>
<protein>
    <recommendedName>
        <fullName evidence="3">DUF3828 domain-containing protein</fullName>
    </recommendedName>
</protein>
<evidence type="ECO:0000313" key="2">
    <source>
        <dbReference type="Proteomes" id="UP001597493"/>
    </source>
</evidence>
<reference evidence="2" key="1">
    <citation type="journal article" date="2019" name="Int. J. Syst. Evol. Microbiol.">
        <title>The Global Catalogue of Microorganisms (GCM) 10K type strain sequencing project: providing services to taxonomists for standard genome sequencing and annotation.</title>
        <authorList>
            <consortium name="The Broad Institute Genomics Platform"/>
            <consortium name="The Broad Institute Genome Sequencing Center for Infectious Disease"/>
            <person name="Wu L."/>
            <person name="Ma J."/>
        </authorList>
    </citation>
    <scope>NUCLEOTIDE SEQUENCE [LARGE SCALE GENOMIC DNA]</scope>
    <source>
        <strain evidence="2">TISTR 1827</strain>
    </source>
</reference>
<proteinExistence type="predicted"/>
<accession>A0ABW5QZ48</accession>
<gene>
    <name evidence="1" type="ORF">ACFSW5_13680</name>
</gene>
<name>A0ABW5QZ48_9BACL</name>
<dbReference type="Proteomes" id="UP001597493">
    <property type="component" value="Unassembled WGS sequence"/>
</dbReference>